<comment type="caution">
    <text evidence="2">The sequence shown here is derived from an EMBL/GenBank/DDBJ whole genome shotgun (WGS) entry which is preliminary data.</text>
</comment>
<dbReference type="RefSeq" id="WP_281094132.1">
    <property type="nucleotide sequence ID" value="NZ_JARYZI010000005.1"/>
</dbReference>
<evidence type="ECO:0000313" key="2">
    <source>
        <dbReference type="EMBL" id="MDH8678291.1"/>
    </source>
</evidence>
<proteinExistence type="predicted"/>
<dbReference type="Gene3D" id="3.20.80.10">
    <property type="entry name" value="Regulatory factor, effector binding domain"/>
    <property type="match status" value="1"/>
</dbReference>
<dbReference type="InterPro" id="IPR011256">
    <property type="entry name" value="Reg_factor_effector_dom_sf"/>
</dbReference>
<dbReference type="InterPro" id="IPR008319">
    <property type="entry name" value="GyrI-like_CCH_Lin2189-like"/>
</dbReference>
<dbReference type="Proteomes" id="UP001158045">
    <property type="component" value="Unassembled WGS sequence"/>
</dbReference>
<dbReference type="EMBL" id="JARYZI010000005">
    <property type="protein sequence ID" value="MDH8678291.1"/>
    <property type="molecule type" value="Genomic_DNA"/>
</dbReference>
<dbReference type="InterPro" id="IPR029442">
    <property type="entry name" value="GyrI-like"/>
</dbReference>
<accession>A0ABT6ND15</accession>
<evidence type="ECO:0000259" key="1">
    <source>
        <dbReference type="Pfam" id="PF06445"/>
    </source>
</evidence>
<name>A0ABT6ND15_9FIRM</name>
<dbReference type="SUPFAM" id="SSF55136">
    <property type="entry name" value="Probable bacterial effector-binding domain"/>
    <property type="match status" value="1"/>
</dbReference>
<dbReference type="PIRSF" id="PIRSF031644">
    <property type="entry name" value="UCP031644"/>
    <property type="match status" value="1"/>
</dbReference>
<keyword evidence="3" id="KW-1185">Reference proteome</keyword>
<feature type="domain" description="GyrI-like small molecule binding" evidence="1">
    <location>
        <begin position="18"/>
        <end position="198"/>
    </location>
</feature>
<gene>
    <name evidence="2" type="ORF">QE109_09040</name>
</gene>
<reference evidence="2 3" key="1">
    <citation type="submission" date="2023-04" db="EMBL/GenBank/DDBJ databases">
        <title>Fusibacter bizertensis strain WBS, isolated from littoral bottom sediments of the Arctic seas - biochemical and genomic analysis.</title>
        <authorList>
            <person name="Brioukhanov A.L."/>
        </authorList>
    </citation>
    <scope>NUCLEOTIDE SEQUENCE [LARGE SCALE GENOMIC DNA]</scope>
    <source>
        <strain evidence="2 3">WBS</strain>
    </source>
</reference>
<evidence type="ECO:0000313" key="3">
    <source>
        <dbReference type="Proteomes" id="UP001158045"/>
    </source>
</evidence>
<sequence>MIDYKKDYKELYGAKAVPQILTVPRIPYITLEGQGNPNGEGFKSSVEALYSLSYAIKMSYKSEDVPEGYFAYKVFPLEGIWDLIDPSLGSENKENYKYKIMIRQPDFMNSEIFENFRAKVSNKKPNPNLSRTRFEYLDEGLCCQILHLGSFSKEAESFEIMSSFCKENGYTRSYKTHREIYLSDPRKTIESKLKTILRFQIHQE</sequence>
<organism evidence="2 3">
    <name type="scientific">Fusibacter bizertensis</name>
    <dbReference type="NCBI Taxonomy" id="1488331"/>
    <lineage>
        <taxon>Bacteria</taxon>
        <taxon>Bacillati</taxon>
        <taxon>Bacillota</taxon>
        <taxon>Clostridia</taxon>
        <taxon>Eubacteriales</taxon>
        <taxon>Eubacteriales Family XII. Incertae Sedis</taxon>
        <taxon>Fusibacter</taxon>
    </lineage>
</organism>
<dbReference type="Pfam" id="PF06445">
    <property type="entry name" value="GyrI-like"/>
    <property type="match status" value="1"/>
</dbReference>
<protein>
    <submittedName>
        <fullName evidence="2">GyrI-like domain-containing protein</fullName>
    </submittedName>
</protein>